<dbReference type="Proteomes" id="UP000192582">
    <property type="component" value="Unassembled WGS sequence"/>
</dbReference>
<keyword evidence="2" id="KW-1185">Reference proteome</keyword>
<proteinExistence type="predicted"/>
<accession>A0A1W1VWI2</accession>
<reference evidence="1 2" key="1">
    <citation type="submission" date="2017-04" db="EMBL/GenBank/DDBJ databases">
        <authorList>
            <person name="Afonso C.L."/>
            <person name="Miller P.J."/>
            <person name="Scott M.A."/>
            <person name="Spackman E."/>
            <person name="Goraichik I."/>
            <person name="Dimitrov K.M."/>
            <person name="Suarez D.L."/>
            <person name="Swayne D.E."/>
        </authorList>
    </citation>
    <scope>NUCLEOTIDE SEQUENCE [LARGE SCALE GENOMIC DNA]</scope>
    <source>
        <strain evidence="1 2">KR-140</strain>
    </source>
</reference>
<evidence type="ECO:0000313" key="1">
    <source>
        <dbReference type="EMBL" id="SMB97471.1"/>
    </source>
</evidence>
<dbReference type="AlphaFoldDB" id="A0A1W1VWI2"/>
<gene>
    <name evidence="1" type="ORF">SAMN00790413_05977</name>
</gene>
<name>A0A1W1VWI2_9DEIO</name>
<dbReference type="EMBL" id="FWWU01000011">
    <property type="protein sequence ID" value="SMB97471.1"/>
    <property type="molecule type" value="Genomic_DNA"/>
</dbReference>
<organism evidence="1 2">
    <name type="scientific">Deinococcus hopiensis KR-140</name>
    <dbReference type="NCBI Taxonomy" id="695939"/>
    <lineage>
        <taxon>Bacteria</taxon>
        <taxon>Thermotogati</taxon>
        <taxon>Deinococcota</taxon>
        <taxon>Deinococci</taxon>
        <taxon>Deinococcales</taxon>
        <taxon>Deinococcaceae</taxon>
        <taxon>Deinococcus</taxon>
    </lineage>
</organism>
<protein>
    <submittedName>
        <fullName evidence="1">Uncharacterized protein</fullName>
    </submittedName>
</protein>
<evidence type="ECO:0000313" key="2">
    <source>
        <dbReference type="Proteomes" id="UP000192582"/>
    </source>
</evidence>
<sequence>MIKSVTTTTPTARSGIHKAPLWPSRQRNFRKERFIKGV</sequence>